<comment type="caution">
    <text evidence="2">The sequence shown here is derived from an EMBL/GenBank/DDBJ whole genome shotgun (WGS) entry which is preliminary data.</text>
</comment>
<organism evidence="2 3">
    <name type="scientific">Thermomonospora cellulosilytica</name>
    <dbReference type="NCBI Taxonomy" id="1411118"/>
    <lineage>
        <taxon>Bacteria</taxon>
        <taxon>Bacillati</taxon>
        <taxon>Actinomycetota</taxon>
        <taxon>Actinomycetes</taxon>
        <taxon>Streptosporangiales</taxon>
        <taxon>Thermomonosporaceae</taxon>
        <taxon>Thermomonospora</taxon>
    </lineage>
</organism>
<evidence type="ECO:0000313" key="3">
    <source>
        <dbReference type="Proteomes" id="UP000539313"/>
    </source>
</evidence>
<keyword evidence="1" id="KW-0472">Membrane</keyword>
<proteinExistence type="predicted"/>
<keyword evidence="3" id="KW-1185">Reference proteome</keyword>
<evidence type="ECO:0000256" key="1">
    <source>
        <dbReference type="SAM" id="Phobius"/>
    </source>
</evidence>
<name>A0A7W3RC31_9ACTN</name>
<dbReference type="Proteomes" id="UP000539313">
    <property type="component" value="Unassembled WGS sequence"/>
</dbReference>
<gene>
    <name evidence="2" type="ORF">HNR21_006890</name>
</gene>
<accession>A0A7W3RC31</accession>
<sequence>MTGVHSAIRTVPEDLGSIALTVIVYGLAWLVAGLLSGYGLGVAHRERRGGFRSRWF</sequence>
<keyword evidence="1" id="KW-1133">Transmembrane helix</keyword>
<keyword evidence="1" id="KW-0812">Transmembrane</keyword>
<dbReference type="RefSeq" id="WP_182708385.1">
    <property type="nucleotide sequence ID" value="NZ_JACJII010000001.1"/>
</dbReference>
<protein>
    <submittedName>
        <fullName evidence="2">Uncharacterized protein</fullName>
    </submittedName>
</protein>
<dbReference type="AlphaFoldDB" id="A0A7W3RC31"/>
<feature type="transmembrane region" description="Helical" evidence="1">
    <location>
        <begin position="18"/>
        <end position="43"/>
    </location>
</feature>
<evidence type="ECO:0000313" key="2">
    <source>
        <dbReference type="EMBL" id="MBA9008008.1"/>
    </source>
</evidence>
<reference evidence="2 3" key="1">
    <citation type="submission" date="2020-08" db="EMBL/GenBank/DDBJ databases">
        <title>Sequencing the genomes of 1000 actinobacteria strains.</title>
        <authorList>
            <person name="Klenk H.-P."/>
        </authorList>
    </citation>
    <scope>NUCLEOTIDE SEQUENCE [LARGE SCALE GENOMIC DNA]</scope>
    <source>
        <strain evidence="2 3">DSM 45823</strain>
    </source>
</reference>
<dbReference type="EMBL" id="JACJII010000001">
    <property type="protein sequence ID" value="MBA9008008.1"/>
    <property type="molecule type" value="Genomic_DNA"/>
</dbReference>